<evidence type="ECO:0000313" key="3">
    <source>
        <dbReference type="Proteomes" id="UP001152447"/>
    </source>
</evidence>
<dbReference type="CDD" id="cd04301">
    <property type="entry name" value="NAT_SF"/>
    <property type="match status" value="1"/>
</dbReference>
<dbReference type="Proteomes" id="UP001152447">
    <property type="component" value="Unassembled WGS sequence"/>
</dbReference>
<dbReference type="SUPFAM" id="SSF55729">
    <property type="entry name" value="Acyl-CoA N-acyltransferases (Nat)"/>
    <property type="match status" value="1"/>
</dbReference>
<dbReference type="RefSeq" id="WP_262976365.1">
    <property type="nucleotide sequence ID" value="NZ_CAMAPB010000012.1"/>
</dbReference>
<accession>A0A9W4QVP2</accession>
<dbReference type="AlphaFoldDB" id="A0A9W4QVP2"/>
<evidence type="ECO:0000259" key="1">
    <source>
        <dbReference type="PROSITE" id="PS51186"/>
    </source>
</evidence>
<dbReference type="EC" id="2.3.1.-" evidence="2"/>
<keyword evidence="3" id="KW-1185">Reference proteome</keyword>
<proteinExistence type="predicted"/>
<dbReference type="PROSITE" id="PS51186">
    <property type="entry name" value="GNAT"/>
    <property type="match status" value="1"/>
</dbReference>
<feature type="domain" description="N-acetyltransferase" evidence="1">
    <location>
        <begin position="1"/>
        <end position="136"/>
    </location>
</feature>
<dbReference type="EMBL" id="CAMAPB010000012">
    <property type="protein sequence ID" value="CAH9055073.1"/>
    <property type="molecule type" value="Genomic_DNA"/>
</dbReference>
<comment type="caution">
    <text evidence="2">The sequence shown here is derived from an EMBL/GenBank/DDBJ whole genome shotgun (WGS) entry which is preliminary data.</text>
</comment>
<dbReference type="InterPro" id="IPR000182">
    <property type="entry name" value="GNAT_dom"/>
</dbReference>
<organism evidence="2 3">
    <name type="scientific">Pseudoalteromonas haloplanktis</name>
    <name type="common">Alteromonas haloplanktis</name>
    <dbReference type="NCBI Taxonomy" id="228"/>
    <lineage>
        <taxon>Bacteria</taxon>
        <taxon>Pseudomonadati</taxon>
        <taxon>Pseudomonadota</taxon>
        <taxon>Gammaproteobacteria</taxon>
        <taxon>Alteromonadales</taxon>
        <taxon>Pseudoalteromonadaceae</taxon>
        <taxon>Pseudoalteromonas</taxon>
    </lineage>
</organism>
<dbReference type="GO" id="GO:0016747">
    <property type="term" value="F:acyltransferase activity, transferring groups other than amino-acyl groups"/>
    <property type="evidence" value="ECO:0007669"/>
    <property type="project" value="InterPro"/>
</dbReference>
<keyword evidence="2" id="KW-0808">Transferase</keyword>
<reference evidence="2" key="1">
    <citation type="submission" date="2022-07" db="EMBL/GenBank/DDBJ databases">
        <authorList>
            <person name="Criscuolo A."/>
        </authorList>
    </citation>
    <scope>NUCLEOTIDE SEQUENCE</scope>
    <source>
        <strain evidence="2">CIP103197</strain>
    </source>
</reference>
<sequence>MYLLHPDNSEQLNQALRAHMLEFNAQHFDAQRQPLGFKYLDKQGELVAGISGHVFGNWLLISWLWCDESARGNGLADSLLTSLENAAIEMGAVQAQLDTLDFQAKPFYEKRGYQVKYQLDNYPLNGTRYFMEKPLIVAE</sequence>
<protein>
    <submittedName>
        <fullName evidence="2">Acetyltransferase</fullName>
        <ecNumber evidence="2">2.3.1.-</ecNumber>
    </submittedName>
</protein>
<dbReference type="Pfam" id="PF00583">
    <property type="entry name" value="Acetyltransf_1"/>
    <property type="match status" value="1"/>
</dbReference>
<gene>
    <name evidence="2" type="ORF">PSEHALCIP103_01164</name>
</gene>
<evidence type="ECO:0000313" key="2">
    <source>
        <dbReference type="EMBL" id="CAH9055073.1"/>
    </source>
</evidence>
<name>A0A9W4QVP2_PSEHA</name>
<keyword evidence="2" id="KW-0012">Acyltransferase</keyword>
<dbReference type="Gene3D" id="3.40.630.30">
    <property type="match status" value="1"/>
</dbReference>
<dbReference type="InterPro" id="IPR016181">
    <property type="entry name" value="Acyl_CoA_acyltransferase"/>
</dbReference>